<accession>A0A135ZGW9</accession>
<proteinExistence type="predicted"/>
<evidence type="ECO:0000313" key="1">
    <source>
        <dbReference type="EMBL" id="TDN29131.1"/>
    </source>
</evidence>
<dbReference type="AlphaFoldDB" id="A0A135ZGW9"/>
<comment type="caution">
    <text evidence="1">The sequence shown here is derived from an EMBL/GenBank/DDBJ whole genome shotgun (WGS) entry which is preliminary data.</text>
</comment>
<evidence type="ECO:0000313" key="2">
    <source>
        <dbReference type="Proteomes" id="UP000295195"/>
    </source>
</evidence>
<gene>
    <name evidence="1" type="ORF">CEE75_11600</name>
</gene>
<name>A0A135ZGW9_9LACO</name>
<organism evidence="1 2">
    <name type="scientific">Lactobacillus crispatus</name>
    <dbReference type="NCBI Taxonomy" id="47770"/>
    <lineage>
        <taxon>Bacteria</taxon>
        <taxon>Bacillati</taxon>
        <taxon>Bacillota</taxon>
        <taxon>Bacilli</taxon>
        <taxon>Lactobacillales</taxon>
        <taxon>Lactobacillaceae</taxon>
        <taxon>Lactobacillus</taxon>
    </lineage>
</organism>
<dbReference type="Proteomes" id="UP000295195">
    <property type="component" value="Unassembled WGS sequence"/>
</dbReference>
<dbReference type="EMBL" id="NKLP01000239">
    <property type="protein sequence ID" value="TDN29131.1"/>
    <property type="molecule type" value="Genomic_DNA"/>
</dbReference>
<reference evidence="1 2" key="1">
    <citation type="submission" date="2017-06" db="EMBL/GenBank/DDBJ databases">
        <authorList>
            <person name="Swanenburg J."/>
            <person name="Kort R."/>
        </authorList>
    </citation>
    <scope>NUCLEOTIDE SEQUENCE [LARGE SCALE GENOMIC DNA]</scope>
    <source>
        <strain evidence="1 2">RL05</strain>
    </source>
</reference>
<protein>
    <submittedName>
        <fullName evidence="1">Uncharacterized protein</fullName>
    </submittedName>
</protein>
<sequence>MFLKRADQRLERKILMQYPDIYPMDSSEKVYFYLNEDGSHVLEPNGNVKCEILSDSELSAFLKQKKFMVI</sequence>